<sequence length="212" mass="24543">MWIDDIILVIDDLASHEEGSYQWLWHPIGTTVKKGVDLDIRNGKAHVVLRQLYPETLAPSDFIHDYPSNMTWEIHNAPGEDNKGDQPYYSFHLPKRHDRVKGVTALILDPESQPEIERRKGDGWIGVRIKSHGKITDVYINQLADGRIMHMNSWINPDGWNTDAYITALTYSDDKQALQHRPSRHIIIYGSRLRHGNSDPLYSELKKNNKIW</sequence>
<reference evidence="2" key="1">
    <citation type="submission" date="2018-02" db="EMBL/GenBank/DDBJ databases">
        <authorList>
            <person name="Clavel T."/>
            <person name="Strowig T."/>
        </authorList>
    </citation>
    <scope>NUCLEOTIDE SEQUENCE [LARGE SCALE GENOMIC DNA]</scope>
    <source>
        <strain evidence="2">DSM 103720</strain>
    </source>
</reference>
<dbReference type="EMBL" id="PUEC01000007">
    <property type="protein sequence ID" value="PWB03166.1"/>
    <property type="molecule type" value="Genomic_DNA"/>
</dbReference>
<gene>
    <name evidence="1" type="ORF">C5O23_04595</name>
</gene>
<organism evidence="1 2">
    <name type="scientific">Duncaniella muris</name>
    <dbReference type="NCBI Taxonomy" id="2094150"/>
    <lineage>
        <taxon>Bacteria</taxon>
        <taxon>Pseudomonadati</taxon>
        <taxon>Bacteroidota</taxon>
        <taxon>Bacteroidia</taxon>
        <taxon>Bacteroidales</taxon>
        <taxon>Muribaculaceae</taxon>
        <taxon>Duncaniella</taxon>
    </lineage>
</organism>
<protein>
    <submittedName>
        <fullName evidence="1">Uncharacterized protein</fullName>
    </submittedName>
</protein>
<keyword evidence="2" id="KW-1185">Reference proteome</keyword>
<evidence type="ECO:0000313" key="2">
    <source>
        <dbReference type="Proteomes" id="UP000244905"/>
    </source>
</evidence>
<dbReference type="RefSeq" id="WP_107031766.1">
    <property type="nucleotide sequence ID" value="NZ_CAPFED010000003.1"/>
</dbReference>
<proteinExistence type="predicted"/>
<accession>A0A2V1IMM0</accession>
<dbReference type="AlphaFoldDB" id="A0A2V1IMM0"/>
<name>A0A2V1IMM0_9BACT</name>
<evidence type="ECO:0000313" key="1">
    <source>
        <dbReference type="EMBL" id="PWB03166.1"/>
    </source>
</evidence>
<dbReference type="Proteomes" id="UP000244905">
    <property type="component" value="Unassembled WGS sequence"/>
</dbReference>
<dbReference type="Gene3D" id="2.70.98.70">
    <property type="match status" value="1"/>
</dbReference>
<comment type="caution">
    <text evidence="1">The sequence shown here is derived from an EMBL/GenBank/DDBJ whole genome shotgun (WGS) entry which is preliminary data.</text>
</comment>